<dbReference type="Proteomes" id="UP000095228">
    <property type="component" value="Chromosome"/>
</dbReference>
<dbReference type="EMBL" id="CP016094">
    <property type="protein sequence ID" value="AOS44881.1"/>
    <property type="molecule type" value="Genomic_DNA"/>
</dbReference>
<protein>
    <submittedName>
        <fullName evidence="2">Uncharacterized protein</fullName>
    </submittedName>
</protein>
<name>A0A1D8AVH9_9BACT</name>
<feature type="chain" id="PRO_5009105260" evidence="1">
    <location>
        <begin position="30"/>
        <end position="317"/>
    </location>
</feature>
<gene>
    <name evidence="2" type="ORF">Verru16b_01950</name>
</gene>
<accession>A0A1D8AVH9</accession>
<reference evidence="2 3" key="1">
    <citation type="submission" date="2016-06" db="EMBL/GenBank/DDBJ databases">
        <title>Three novel species with peptidoglycan cell walls form the new genus Lacunisphaera gen. nov. in the family Opitutaceae of the verrucomicrobial subdivision 4.</title>
        <authorList>
            <person name="Rast P."/>
            <person name="Gloeckner I."/>
            <person name="Jogler M."/>
            <person name="Boedeker C."/>
            <person name="Jeske O."/>
            <person name="Wiegand S."/>
            <person name="Reinhardt R."/>
            <person name="Schumann P."/>
            <person name="Rohde M."/>
            <person name="Spring S."/>
            <person name="Gloeckner F.O."/>
            <person name="Jogler C."/>
        </authorList>
    </citation>
    <scope>NUCLEOTIDE SEQUENCE [LARGE SCALE GENOMIC DNA]</scope>
    <source>
        <strain evidence="2 3">IG16b</strain>
    </source>
</reference>
<organism evidence="2 3">
    <name type="scientific">Lacunisphaera limnophila</name>
    <dbReference type="NCBI Taxonomy" id="1838286"/>
    <lineage>
        <taxon>Bacteria</taxon>
        <taxon>Pseudomonadati</taxon>
        <taxon>Verrucomicrobiota</taxon>
        <taxon>Opitutia</taxon>
        <taxon>Opitutales</taxon>
        <taxon>Opitutaceae</taxon>
        <taxon>Lacunisphaera</taxon>
    </lineage>
</organism>
<sequence length="317" mass="34158">MKIPSVMARTGRYAAVLLLLSGLGTSAFAEELIATAISGRVGSGYQRTKLPDGSFKPEYYALANGGRIEGTGSDVTVDRIQYPEIAEVASRLLARQNYRYAQTADQATLMIVLHWGVTLTFNSGNYATSVGNAASAMANLKSLGGGPGTAPSADAAVVAAGEVFENEMMKLAMENRVRDQINLPNARLLGYLDDLNESNDIRRWAGGGDRYNDLIADVEESRYYIIVSAYAFEPLVKRQEKKLLWQTRVSVRAPGNRFDDSVAAMMKGASKYFGQDSGKLVRGEESKGVVELGDLKFLGEAKEPAPAVRPAAKDGGK</sequence>
<dbReference type="AlphaFoldDB" id="A0A1D8AVH9"/>
<keyword evidence="3" id="KW-1185">Reference proteome</keyword>
<proteinExistence type="predicted"/>
<dbReference type="RefSeq" id="WP_069962089.1">
    <property type="nucleotide sequence ID" value="NZ_CP016094.1"/>
</dbReference>
<evidence type="ECO:0000313" key="2">
    <source>
        <dbReference type="EMBL" id="AOS44881.1"/>
    </source>
</evidence>
<feature type="signal peptide" evidence="1">
    <location>
        <begin position="1"/>
        <end position="29"/>
    </location>
</feature>
<dbReference type="KEGG" id="obg:Verru16b_01950"/>
<evidence type="ECO:0000313" key="3">
    <source>
        <dbReference type="Proteomes" id="UP000095228"/>
    </source>
</evidence>
<keyword evidence="1" id="KW-0732">Signal</keyword>
<evidence type="ECO:0000256" key="1">
    <source>
        <dbReference type="SAM" id="SignalP"/>
    </source>
</evidence>
<dbReference type="STRING" id="1838286.Verru16b_01950"/>